<keyword evidence="4" id="KW-0732">Signal</keyword>
<feature type="chain" id="PRO_5026786706" evidence="4">
    <location>
        <begin position="28"/>
        <end position="262"/>
    </location>
</feature>
<dbReference type="InterPro" id="IPR017853">
    <property type="entry name" value="GH"/>
</dbReference>
<keyword evidence="2" id="KW-0378">Hydrolase</keyword>
<dbReference type="InterPro" id="IPR018077">
    <property type="entry name" value="Glyco_hydro_fam25_subgr"/>
</dbReference>
<name>A0A6J4HS56_9ACTN</name>
<proteinExistence type="inferred from homology"/>
<dbReference type="SUPFAM" id="SSF51445">
    <property type="entry name" value="(Trans)glycosidases"/>
    <property type="match status" value="1"/>
</dbReference>
<evidence type="ECO:0000256" key="2">
    <source>
        <dbReference type="ARBA" id="ARBA00022801"/>
    </source>
</evidence>
<dbReference type="PROSITE" id="PS51904">
    <property type="entry name" value="GLYCOSYL_HYDROL_F25_2"/>
    <property type="match status" value="1"/>
</dbReference>
<dbReference type="AlphaFoldDB" id="A0A6J4HS56"/>
<dbReference type="GO" id="GO:0003796">
    <property type="term" value="F:lysozyme activity"/>
    <property type="evidence" value="ECO:0007669"/>
    <property type="project" value="InterPro"/>
</dbReference>
<dbReference type="EMBL" id="CADCTB010000082">
    <property type="protein sequence ID" value="CAA9232341.1"/>
    <property type="molecule type" value="Genomic_DNA"/>
</dbReference>
<dbReference type="GO" id="GO:0016998">
    <property type="term" value="P:cell wall macromolecule catabolic process"/>
    <property type="evidence" value="ECO:0007669"/>
    <property type="project" value="InterPro"/>
</dbReference>
<feature type="signal peptide" evidence="4">
    <location>
        <begin position="1"/>
        <end position="27"/>
    </location>
</feature>
<dbReference type="PANTHER" id="PTHR34135">
    <property type="entry name" value="LYSOZYME"/>
    <property type="match status" value="1"/>
</dbReference>
<evidence type="ECO:0000313" key="5">
    <source>
        <dbReference type="EMBL" id="CAA9232341.1"/>
    </source>
</evidence>
<keyword evidence="3" id="KW-0326">Glycosidase</keyword>
<accession>A0A6J4HS56</accession>
<evidence type="ECO:0000256" key="3">
    <source>
        <dbReference type="ARBA" id="ARBA00023295"/>
    </source>
</evidence>
<dbReference type="SMART" id="SM00641">
    <property type="entry name" value="Glyco_25"/>
    <property type="match status" value="1"/>
</dbReference>
<dbReference type="GO" id="GO:0009253">
    <property type="term" value="P:peptidoglycan catabolic process"/>
    <property type="evidence" value="ECO:0007669"/>
    <property type="project" value="InterPro"/>
</dbReference>
<organism evidence="5">
    <name type="scientific">uncultured Acidimicrobiales bacterium</name>
    <dbReference type="NCBI Taxonomy" id="310071"/>
    <lineage>
        <taxon>Bacteria</taxon>
        <taxon>Bacillati</taxon>
        <taxon>Actinomycetota</taxon>
        <taxon>Acidimicrobiia</taxon>
        <taxon>Acidimicrobiales</taxon>
        <taxon>environmental samples</taxon>
    </lineage>
</organism>
<dbReference type="CDD" id="cd00599">
    <property type="entry name" value="GH25_muramidase"/>
    <property type="match status" value="1"/>
</dbReference>
<dbReference type="InterPro" id="IPR002053">
    <property type="entry name" value="Glyco_hydro_25"/>
</dbReference>
<dbReference type="Pfam" id="PF01183">
    <property type="entry name" value="Glyco_hydro_25"/>
    <property type="match status" value="1"/>
</dbReference>
<reference evidence="5" key="1">
    <citation type="submission" date="2020-02" db="EMBL/GenBank/DDBJ databases">
        <authorList>
            <person name="Meier V. D."/>
        </authorList>
    </citation>
    <scope>NUCLEOTIDE SEQUENCE</scope>
    <source>
        <strain evidence="5">AVDCRST_MAG10</strain>
    </source>
</reference>
<sequence>MASVVALVVGAVAVAALGAFSAGPASAATNIHGIDVSGWQGHVDWAAVRGSGRLFAFAKATEGQTFVDSTFAANRVGMAGAGLALRGFYHYARPDRNSAAAEAAHFLRTVGPLGPGEVAVLDLEVAAGPGVGDWAAEWLGLVAQATGRTPILYSYQNYLYSVPTSRLTQYPLWLAFYGVNDGSIPATLPKTDRWSRWTWWQYTSNAVVPGVTGRVDDSVFSGSPAELAAYGGTTAPTAPDPLGDLLRGVLTNVGGLLGAPKP</sequence>
<dbReference type="PANTHER" id="PTHR34135:SF2">
    <property type="entry name" value="LYSOZYME"/>
    <property type="match status" value="1"/>
</dbReference>
<evidence type="ECO:0000256" key="4">
    <source>
        <dbReference type="SAM" id="SignalP"/>
    </source>
</evidence>
<comment type="similarity">
    <text evidence="1">Belongs to the glycosyl hydrolase 25 family.</text>
</comment>
<protein>
    <submittedName>
        <fullName evidence="5">GH25</fullName>
    </submittedName>
</protein>
<dbReference type="Gene3D" id="3.20.20.80">
    <property type="entry name" value="Glycosidases"/>
    <property type="match status" value="1"/>
</dbReference>
<gene>
    <name evidence="5" type="ORF">AVDCRST_MAG10-1235</name>
</gene>
<dbReference type="GO" id="GO:0016052">
    <property type="term" value="P:carbohydrate catabolic process"/>
    <property type="evidence" value="ECO:0007669"/>
    <property type="project" value="TreeGrafter"/>
</dbReference>
<evidence type="ECO:0000256" key="1">
    <source>
        <dbReference type="ARBA" id="ARBA00010646"/>
    </source>
</evidence>